<dbReference type="EMBL" id="SNZG01000048">
    <property type="protein sequence ID" value="TDR33806.1"/>
    <property type="molecule type" value="Genomic_DNA"/>
</dbReference>
<comment type="cofactor">
    <cofactor evidence="6">
        <name>Zn(2+)</name>
        <dbReference type="ChEBI" id="CHEBI:29105"/>
    </cofactor>
    <text evidence="6">Binds 1 zinc ion.</text>
</comment>
<evidence type="ECO:0000256" key="5">
    <source>
        <dbReference type="ARBA" id="ARBA00023049"/>
    </source>
</evidence>
<dbReference type="Gene3D" id="1.20.140.70">
    <property type="entry name" value="Oligopeptidase f, N-terminal domain"/>
    <property type="match status" value="1"/>
</dbReference>
<dbReference type="SUPFAM" id="SSF55486">
    <property type="entry name" value="Metalloproteases ('zincins'), catalytic domain"/>
    <property type="match status" value="1"/>
</dbReference>
<dbReference type="PANTHER" id="PTHR11804">
    <property type="entry name" value="PROTEASE M3 THIMET OLIGOPEPTIDASE-RELATED"/>
    <property type="match status" value="1"/>
</dbReference>
<dbReference type="EMBL" id="UGNP01000001">
    <property type="protein sequence ID" value="STX08866.1"/>
    <property type="molecule type" value="Genomic_DNA"/>
</dbReference>
<sequence length="603" mass="68813">MAEVKTIPLRNEVPEELTWRLSDIFESVEVWNKSYDELDTLLEKAPTYQGTLKNGANAMLEVLRYRDDVYTKIGVLYTFAHMRSDQDTTNSEFQAIESRSSSQIAKVSTALSFLVPEILALPESQITQYLEENEELRLYKQELKEINEQRAHVLSTEQESLLAQMSEVNSASANTFGMLNNADLEFPIVKDENGNDVQLTHGNYVHFLESADRSVREAGFKAMYATFGKFKNTFASTLAGNVKGHTVSARIRKYDSARHAAMAANSIPEKVYDQLIDTVHKNIGLMHRYLELRKKVLGVDELHMWDVYTPLVSEAKMDMPYEKATEHMLNSFEAMGDEYVGIVKQALQDRWVDVVENKGKRSGAYSSGAYGTNPYILMNWQDNLDNLYTLVHEFGHSVHSYYSRNNQPAVYGDYSIFVAEVASTCNEELLTDYLLKTVEDEKLRIYILNHWLDSFRGTIIRQTMFAEFEHIIHEMDRNGEPLTADALSAKYHELNKFYFGDHMVSDDEIALEWARIPHFYYNYYVYQYATGKSAAIALSSQILSEGAPAVERYTNNFLKAGCSDSPINVLRAAGVDMESAEPIQLAFDLFEKNLVELEKLLSK</sequence>
<evidence type="ECO:0000313" key="12">
    <source>
        <dbReference type="Proteomes" id="UP000294641"/>
    </source>
</evidence>
<comment type="function">
    <text evidence="6">Has oligopeptidase activity and degrades a variety of small bioactive peptides.</text>
</comment>
<keyword evidence="5 6" id="KW-0482">Metalloprotease</keyword>
<dbReference type="Proteomes" id="UP000254330">
    <property type="component" value="Unassembled WGS sequence"/>
</dbReference>
<comment type="caution">
    <text evidence="9">The sequence shown here is derived from an EMBL/GenBank/DDBJ whole genome shotgun (WGS) entry which is preliminary data.</text>
</comment>
<dbReference type="InterPro" id="IPR013647">
    <property type="entry name" value="OligopepF_N_dom"/>
</dbReference>
<keyword evidence="4 6" id="KW-0862">Zinc</keyword>
<dbReference type="GO" id="GO:0004222">
    <property type="term" value="F:metalloendopeptidase activity"/>
    <property type="evidence" value="ECO:0007669"/>
    <property type="project" value="UniProtKB-UniRule"/>
</dbReference>
<evidence type="ECO:0000256" key="3">
    <source>
        <dbReference type="ARBA" id="ARBA00022801"/>
    </source>
</evidence>
<keyword evidence="12" id="KW-1185">Reference proteome</keyword>
<evidence type="ECO:0000256" key="4">
    <source>
        <dbReference type="ARBA" id="ARBA00022833"/>
    </source>
</evidence>
<dbReference type="InterPro" id="IPR001567">
    <property type="entry name" value="Pept_M3A_M3B_dom"/>
</dbReference>
<keyword evidence="1 6" id="KW-0645">Protease</keyword>
<dbReference type="NCBIfam" id="TIGR00181">
    <property type="entry name" value="pepF"/>
    <property type="match status" value="1"/>
</dbReference>
<accession>A0A2U3AAL5</accession>
<evidence type="ECO:0000259" key="8">
    <source>
        <dbReference type="Pfam" id="PF08439"/>
    </source>
</evidence>
<dbReference type="InterPro" id="IPR004438">
    <property type="entry name" value="Peptidase_M3B"/>
</dbReference>
<dbReference type="RefSeq" id="WP_109350387.1">
    <property type="nucleotide sequence ID" value="NZ_BJUE01000056.1"/>
</dbReference>
<reference evidence="10 12" key="2">
    <citation type="submission" date="2019-03" db="EMBL/GenBank/DDBJ databases">
        <title>Genomic Encyclopedia of Type Strains, Phase IV (KMG-IV): sequencing the most valuable type-strain genomes for metagenomic binning, comparative biology and taxonomic classification.</title>
        <authorList>
            <person name="Goeker M."/>
        </authorList>
    </citation>
    <scope>NUCLEOTIDE SEQUENCE [LARGE SCALE GENOMIC DNA]</scope>
    <source>
        <strain evidence="10 12">DSM 20580</strain>
    </source>
</reference>
<evidence type="ECO:0000256" key="6">
    <source>
        <dbReference type="RuleBase" id="RU368091"/>
    </source>
</evidence>
<dbReference type="InterPro" id="IPR042088">
    <property type="entry name" value="OligoPept_F_C"/>
</dbReference>
<evidence type="ECO:0000256" key="2">
    <source>
        <dbReference type="ARBA" id="ARBA00022723"/>
    </source>
</evidence>
<dbReference type="Gene3D" id="1.10.287.830">
    <property type="entry name" value="putative peptidase helix hairpin domain like"/>
    <property type="match status" value="1"/>
</dbReference>
<feature type="domain" description="Peptidase M3A/M3B catalytic" evidence="7">
    <location>
        <begin position="208"/>
        <end position="588"/>
    </location>
</feature>
<dbReference type="InterPro" id="IPR045090">
    <property type="entry name" value="Pept_M3A_M3B"/>
</dbReference>
<dbReference type="GO" id="GO:0006508">
    <property type="term" value="P:proteolysis"/>
    <property type="evidence" value="ECO:0007669"/>
    <property type="project" value="UniProtKB-KW"/>
</dbReference>
<name>A0A2U3AAL5_9BACL</name>
<protein>
    <recommendedName>
        <fullName evidence="6">Oligopeptidase F</fullName>
        <ecNumber evidence="6">3.4.24.-</ecNumber>
    </recommendedName>
</protein>
<proteinExistence type="inferred from homology"/>
<comment type="similarity">
    <text evidence="6">Belongs to the peptidase M3B family.</text>
</comment>
<dbReference type="Pfam" id="PF08439">
    <property type="entry name" value="Peptidase_M3_N"/>
    <property type="match status" value="1"/>
</dbReference>
<keyword evidence="2 6" id="KW-0479">Metal-binding</keyword>
<gene>
    <name evidence="9" type="primary">pepF1_1</name>
    <name evidence="10" type="ORF">DFR61_1489</name>
    <name evidence="9" type="ORF">NCTC10597_00533</name>
</gene>
<dbReference type="PANTHER" id="PTHR11804:SF84">
    <property type="entry name" value="SACCHAROLYSIN"/>
    <property type="match status" value="1"/>
</dbReference>
<dbReference type="AlphaFoldDB" id="A0A2U3AAL5"/>
<evidence type="ECO:0000259" key="7">
    <source>
        <dbReference type="Pfam" id="PF01432"/>
    </source>
</evidence>
<dbReference type="GO" id="GO:0046872">
    <property type="term" value="F:metal ion binding"/>
    <property type="evidence" value="ECO:0007669"/>
    <property type="project" value="UniProtKB-UniRule"/>
</dbReference>
<evidence type="ECO:0000313" key="11">
    <source>
        <dbReference type="Proteomes" id="UP000254330"/>
    </source>
</evidence>
<dbReference type="Pfam" id="PF01432">
    <property type="entry name" value="Peptidase_M3"/>
    <property type="match status" value="1"/>
</dbReference>
<keyword evidence="3 6" id="KW-0378">Hydrolase</keyword>
<dbReference type="Proteomes" id="UP000294641">
    <property type="component" value="Unassembled WGS sequence"/>
</dbReference>
<dbReference type="Gene3D" id="1.10.1370.20">
    <property type="entry name" value="Oligoendopeptidase f, C-terminal domain"/>
    <property type="match status" value="1"/>
</dbReference>
<dbReference type="GO" id="GO:0006518">
    <property type="term" value="P:peptide metabolic process"/>
    <property type="evidence" value="ECO:0007669"/>
    <property type="project" value="TreeGrafter"/>
</dbReference>
<dbReference type="CDD" id="cd09608">
    <property type="entry name" value="M3B_PepF"/>
    <property type="match status" value="1"/>
</dbReference>
<evidence type="ECO:0000313" key="9">
    <source>
        <dbReference type="EMBL" id="STX08866.1"/>
    </source>
</evidence>
<organism evidence="9 11">
    <name type="scientific">Kurthia zopfii</name>
    <dbReference type="NCBI Taxonomy" id="1650"/>
    <lineage>
        <taxon>Bacteria</taxon>
        <taxon>Bacillati</taxon>
        <taxon>Bacillota</taxon>
        <taxon>Bacilli</taxon>
        <taxon>Bacillales</taxon>
        <taxon>Caryophanaceae</taxon>
        <taxon>Kurthia</taxon>
    </lineage>
</organism>
<evidence type="ECO:0000313" key="10">
    <source>
        <dbReference type="EMBL" id="TDR33806.1"/>
    </source>
</evidence>
<reference evidence="9 11" key="1">
    <citation type="submission" date="2018-06" db="EMBL/GenBank/DDBJ databases">
        <authorList>
            <consortium name="Pathogen Informatics"/>
            <person name="Doyle S."/>
        </authorList>
    </citation>
    <scope>NUCLEOTIDE SEQUENCE [LARGE SCALE GENOMIC DNA]</scope>
    <source>
        <strain evidence="9 11">NCTC10597</strain>
    </source>
</reference>
<dbReference type="EC" id="3.4.24.-" evidence="6"/>
<feature type="domain" description="Oligopeptidase F N-terminal" evidence="8">
    <location>
        <begin position="117"/>
        <end position="186"/>
    </location>
</feature>
<evidence type="ECO:0000256" key="1">
    <source>
        <dbReference type="ARBA" id="ARBA00022670"/>
    </source>
</evidence>
<dbReference type="OrthoDB" id="9766487at2"/>